<dbReference type="AlphaFoldDB" id="A0A444ET31"/>
<dbReference type="Proteomes" id="UP000290560">
    <property type="component" value="Unassembled WGS sequence"/>
</dbReference>
<organism evidence="1">
    <name type="scientific">Ensete ventricosum</name>
    <name type="common">Abyssinian banana</name>
    <name type="synonym">Musa ensete</name>
    <dbReference type="NCBI Taxonomy" id="4639"/>
    <lineage>
        <taxon>Eukaryota</taxon>
        <taxon>Viridiplantae</taxon>
        <taxon>Streptophyta</taxon>
        <taxon>Embryophyta</taxon>
        <taxon>Tracheophyta</taxon>
        <taxon>Spermatophyta</taxon>
        <taxon>Magnoliopsida</taxon>
        <taxon>Liliopsida</taxon>
        <taxon>Zingiberales</taxon>
        <taxon>Musaceae</taxon>
        <taxon>Ensete</taxon>
    </lineage>
</organism>
<evidence type="ECO:0000313" key="1">
    <source>
        <dbReference type="EMBL" id="RZR73055.1"/>
    </source>
</evidence>
<proteinExistence type="predicted"/>
<reference evidence="1" key="1">
    <citation type="journal article" date="2018" name="Data Brief">
        <title>Genome sequence data from 17 accessions of Ensete ventricosum, a staple food crop for millions in Ethiopia.</title>
        <authorList>
            <person name="Yemataw Z."/>
            <person name="Muzemil S."/>
            <person name="Ambachew D."/>
            <person name="Tripathi L."/>
            <person name="Tesfaye K."/>
            <person name="Chala A."/>
            <person name="Farbos A."/>
            <person name="O'Neill P."/>
            <person name="Moore K."/>
            <person name="Grant M."/>
            <person name="Studholme D.J."/>
        </authorList>
    </citation>
    <scope>NUCLEOTIDE SEQUENCE [LARGE SCALE GENOMIC DNA]</scope>
    <source>
        <tissue evidence="1">Leaf</tissue>
    </source>
</reference>
<sequence>MVKVEDCTDSGSSSDVEILERQRLQVTLSDLKPGSVPHLVDEVVYCALEVCFFCFLRFSLIGTLNMFYALYFV</sequence>
<name>A0A444ET31_ENSVE</name>
<accession>A0A444ET31</accession>
<gene>
    <name evidence="1" type="ORF">BHM03_00019651</name>
</gene>
<protein>
    <submittedName>
        <fullName evidence="1">Uncharacterized protein</fullName>
    </submittedName>
</protein>
<dbReference type="EMBL" id="KV875815">
    <property type="protein sequence ID" value="RZR73055.1"/>
    <property type="molecule type" value="Genomic_DNA"/>
</dbReference>